<dbReference type="OrthoDB" id="1911041at2"/>
<keyword evidence="2" id="KW-1185">Reference proteome</keyword>
<dbReference type="RefSeq" id="WP_122971539.1">
    <property type="nucleotide sequence ID" value="NZ_RHLQ01000012.1"/>
</dbReference>
<evidence type="ECO:0000313" key="1">
    <source>
        <dbReference type="EMBL" id="RNC99808.1"/>
    </source>
</evidence>
<dbReference type="Gene3D" id="1.10.287.1060">
    <property type="entry name" value="ESAT-6-like"/>
    <property type="match status" value="1"/>
</dbReference>
<comment type="caution">
    <text evidence="1">The sequence shown here is derived from an EMBL/GenBank/DDBJ whole genome shotgun (WGS) entry which is preliminary data.</text>
</comment>
<name>A0A3M8HBY0_9BACI</name>
<dbReference type="AlphaFoldDB" id="A0A3M8HBY0"/>
<sequence length="101" mass="11301">MSEQIIVDVDKVKKIASNISSCNKAIHSGISDAEQKIKSLNSNWESAAADAVITKFYSIKNDFHSNRFKVVQNFSTILNQQISDGYKQTEDTNESLANLFK</sequence>
<evidence type="ECO:0000313" key="2">
    <source>
        <dbReference type="Proteomes" id="UP000279909"/>
    </source>
</evidence>
<dbReference type="Proteomes" id="UP000279909">
    <property type="component" value="Unassembled WGS sequence"/>
</dbReference>
<dbReference type="InterPro" id="IPR036689">
    <property type="entry name" value="ESAT-6-like_sf"/>
</dbReference>
<dbReference type="InterPro" id="IPR010310">
    <property type="entry name" value="T7SS_ESAT-6-like"/>
</dbReference>
<dbReference type="Pfam" id="PF06013">
    <property type="entry name" value="WXG100"/>
    <property type="match status" value="1"/>
</dbReference>
<dbReference type="EMBL" id="RHLQ01000012">
    <property type="protein sequence ID" value="RNC99808.1"/>
    <property type="molecule type" value="Genomic_DNA"/>
</dbReference>
<proteinExistence type="predicted"/>
<organism evidence="1 2">
    <name type="scientific">Lysinibacillus halotolerans</name>
    <dbReference type="NCBI Taxonomy" id="1368476"/>
    <lineage>
        <taxon>Bacteria</taxon>
        <taxon>Bacillati</taxon>
        <taxon>Bacillota</taxon>
        <taxon>Bacilli</taxon>
        <taxon>Bacillales</taxon>
        <taxon>Bacillaceae</taxon>
        <taxon>Lysinibacillus</taxon>
    </lineage>
</organism>
<dbReference type="SUPFAM" id="SSF140453">
    <property type="entry name" value="EsxAB dimer-like"/>
    <property type="match status" value="1"/>
</dbReference>
<gene>
    <name evidence="1" type="ORF">EC501_06785</name>
</gene>
<protein>
    <submittedName>
        <fullName evidence="1">WXG100 family type VII secretion target</fullName>
    </submittedName>
</protein>
<reference evidence="1 2" key="1">
    <citation type="journal article" date="2014" name="Int. J. Syst. Evol. Microbiol.">
        <title>Lysinibacillus halotolerans sp. nov., isolated from saline-alkaline soil.</title>
        <authorList>
            <person name="Kong D."/>
            <person name="Wang Y."/>
            <person name="Zhao B."/>
            <person name="Li Y."/>
            <person name="Song J."/>
            <person name="Zhai Y."/>
            <person name="Zhang C."/>
            <person name="Wang H."/>
            <person name="Chen X."/>
            <person name="Zhao B."/>
            <person name="Ruan Z."/>
        </authorList>
    </citation>
    <scope>NUCLEOTIDE SEQUENCE [LARGE SCALE GENOMIC DNA]</scope>
    <source>
        <strain evidence="1 2">MCCC 1A12703</strain>
    </source>
</reference>
<accession>A0A3M8HBY0</accession>